<dbReference type="PANTHER" id="PTHR33420:SF26">
    <property type="entry name" value="FIMBRIAL SUBUNIT"/>
    <property type="match status" value="1"/>
</dbReference>
<dbReference type="PANTHER" id="PTHR33420">
    <property type="entry name" value="FIMBRIAL SUBUNIT ELFA-RELATED"/>
    <property type="match status" value="1"/>
</dbReference>
<dbReference type="EMBL" id="CP029432">
    <property type="protein sequence ID" value="AWL64197.1"/>
    <property type="molecule type" value="Genomic_DNA"/>
</dbReference>
<dbReference type="Proteomes" id="UP000245760">
    <property type="component" value="Chromosome"/>
</dbReference>
<keyword evidence="1" id="KW-0732">Signal</keyword>
<sequence length="179" mass="18159">MNKNIIAVLIAGGLFSANVLANDGTVNFTGNITDGACTVDIQNSGTNTGNVTLGDVPKTAFSGVGSTAGNGQGLASIDIAISGCPSTKTAAYVTFDGDYYNSNSDYLRLSNYGNTGVAKGVAIKLFDGTGQHLKLGQKSAAIPLTSGAATVDFKANYVQVESDIEEGTANGTATLLVTY</sequence>
<evidence type="ECO:0000313" key="3">
    <source>
        <dbReference type="EMBL" id="AWL56414.1"/>
    </source>
</evidence>
<evidence type="ECO:0000256" key="1">
    <source>
        <dbReference type="SAM" id="SignalP"/>
    </source>
</evidence>
<keyword evidence="6" id="KW-1185">Reference proteome</keyword>
<dbReference type="SUPFAM" id="SSF49401">
    <property type="entry name" value="Bacterial adhesins"/>
    <property type="match status" value="1"/>
</dbReference>
<dbReference type="Proteomes" id="UP000245649">
    <property type="component" value="Chromosome"/>
</dbReference>
<gene>
    <name evidence="4" type="ORF">DKC00_21780</name>
    <name evidence="3" type="ORF">DKC11_11395</name>
</gene>
<dbReference type="InterPro" id="IPR050263">
    <property type="entry name" value="Bact_Fimbrial_Adh_Pro"/>
</dbReference>
<dbReference type="Pfam" id="PF00419">
    <property type="entry name" value="Fimbrial"/>
    <property type="match status" value="1"/>
</dbReference>
<evidence type="ECO:0000313" key="5">
    <source>
        <dbReference type="Proteomes" id="UP000245649"/>
    </source>
</evidence>
<dbReference type="InterPro" id="IPR000259">
    <property type="entry name" value="Adhesion_dom_fimbrial"/>
</dbReference>
<dbReference type="AlphaFoldDB" id="A0AAI8IXN7"/>
<evidence type="ECO:0000313" key="6">
    <source>
        <dbReference type="Proteomes" id="UP000245760"/>
    </source>
</evidence>
<reference evidence="5 6" key="1">
    <citation type="submission" date="2018-05" db="EMBL/GenBank/DDBJ databases">
        <title>Klebsiella quasipneumonaiae provides a window into carbapenemase gene transfer, plasmid rearrangements and nosocomial acquisition from the hospital environment.</title>
        <authorList>
            <person name="Mathers A.J."/>
            <person name="Vegesana K."/>
            <person name="Stoesser N."/>
            <person name="Crook D."/>
            <person name="Vaughan A."/>
            <person name="Barry K."/>
            <person name="Parikh H."/>
            <person name="Sebra R."/>
            <person name="Kotay S."/>
            <person name="Walker A.S."/>
            <person name="Sheppard A.E."/>
        </authorList>
    </citation>
    <scope>NUCLEOTIDE SEQUENCE [LARGE SCALE GENOMIC DNA]</scope>
    <source>
        <strain evidence="3 6">CAV1947</strain>
        <strain evidence="4 5">CAV2018</strain>
    </source>
</reference>
<dbReference type="GO" id="GO:0043709">
    <property type="term" value="P:cell adhesion involved in single-species biofilm formation"/>
    <property type="evidence" value="ECO:0007669"/>
    <property type="project" value="TreeGrafter"/>
</dbReference>
<name>A0AAI8IXN7_9ENTR</name>
<dbReference type="GO" id="GO:0009289">
    <property type="term" value="C:pilus"/>
    <property type="evidence" value="ECO:0007669"/>
    <property type="project" value="InterPro"/>
</dbReference>
<evidence type="ECO:0000313" key="4">
    <source>
        <dbReference type="EMBL" id="AWL64197.1"/>
    </source>
</evidence>
<dbReference type="EMBL" id="CP029443">
    <property type="protein sequence ID" value="AWL56414.1"/>
    <property type="molecule type" value="Genomic_DNA"/>
</dbReference>
<feature type="domain" description="Fimbrial-type adhesion" evidence="2">
    <location>
        <begin position="27"/>
        <end position="179"/>
    </location>
</feature>
<dbReference type="InterPro" id="IPR008966">
    <property type="entry name" value="Adhesion_dom_sf"/>
</dbReference>
<feature type="signal peptide" evidence="1">
    <location>
        <begin position="1"/>
        <end position="21"/>
    </location>
</feature>
<dbReference type="RefSeq" id="WP_060592164.1">
    <property type="nucleotide sequence ID" value="NZ_CP029432.1"/>
</dbReference>
<proteinExistence type="predicted"/>
<dbReference type="InterPro" id="IPR036937">
    <property type="entry name" value="Adhesion_dom_fimbrial_sf"/>
</dbReference>
<accession>A0AAI8IXN7</accession>
<protein>
    <submittedName>
        <fullName evidence="4">Fimbrial protein</fullName>
    </submittedName>
</protein>
<feature type="chain" id="PRO_5042582129" evidence="1">
    <location>
        <begin position="22"/>
        <end position="179"/>
    </location>
</feature>
<organism evidence="4 5">
    <name type="scientific">Klebsiella quasipneumoniae</name>
    <dbReference type="NCBI Taxonomy" id="1463165"/>
    <lineage>
        <taxon>Bacteria</taxon>
        <taxon>Pseudomonadati</taxon>
        <taxon>Pseudomonadota</taxon>
        <taxon>Gammaproteobacteria</taxon>
        <taxon>Enterobacterales</taxon>
        <taxon>Enterobacteriaceae</taxon>
        <taxon>Klebsiella/Raoultella group</taxon>
        <taxon>Klebsiella</taxon>
        <taxon>Klebsiella pneumoniae complex</taxon>
    </lineage>
</organism>
<evidence type="ECO:0000259" key="2">
    <source>
        <dbReference type="Pfam" id="PF00419"/>
    </source>
</evidence>
<dbReference type="Gene3D" id="2.60.40.1090">
    <property type="entry name" value="Fimbrial-type adhesion domain"/>
    <property type="match status" value="1"/>
</dbReference>